<proteinExistence type="predicted"/>
<sequence>MTWVNYQKLNSSDVSLSGKEDALRWIQFSNEYQLNLVGGVIGKGLGAAMNAVAGKMAEKTARIVIRSIPGLRGIREGLIGVKDLIGQLAGVKNEQEFLDKANALITAQELLLARIEEDVVGRKDLLNLTRENLLSLSKSNVAIYVRDEENYLQHCQINRKVNELLKRVKNHQRNLHQQNQCCPKCRFC</sequence>
<name>A0ABN7VWW3_GIGMA</name>
<dbReference type="Proteomes" id="UP000789901">
    <property type="component" value="Unassembled WGS sequence"/>
</dbReference>
<evidence type="ECO:0000313" key="1">
    <source>
        <dbReference type="EMBL" id="CAG8804443.1"/>
    </source>
</evidence>
<keyword evidence="2" id="KW-1185">Reference proteome</keyword>
<comment type="caution">
    <text evidence="1">The sequence shown here is derived from an EMBL/GenBank/DDBJ whole genome shotgun (WGS) entry which is preliminary data.</text>
</comment>
<gene>
    <name evidence="1" type="ORF">GMARGA_LOCUS23857</name>
</gene>
<protein>
    <submittedName>
        <fullName evidence="1">22302_t:CDS:1</fullName>
    </submittedName>
</protein>
<reference evidence="1 2" key="1">
    <citation type="submission" date="2021-06" db="EMBL/GenBank/DDBJ databases">
        <authorList>
            <person name="Kallberg Y."/>
            <person name="Tangrot J."/>
            <person name="Rosling A."/>
        </authorList>
    </citation>
    <scope>NUCLEOTIDE SEQUENCE [LARGE SCALE GENOMIC DNA]</scope>
    <source>
        <strain evidence="1 2">120-4 pot B 10/14</strain>
    </source>
</reference>
<evidence type="ECO:0000313" key="2">
    <source>
        <dbReference type="Proteomes" id="UP000789901"/>
    </source>
</evidence>
<dbReference type="EMBL" id="CAJVQB010024571">
    <property type="protein sequence ID" value="CAG8804443.1"/>
    <property type="molecule type" value="Genomic_DNA"/>
</dbReference>
<accession>A0ABN7VWW3</accession>
<organism evidence="1 2">
    <name type="scientific">Gigaspora margarita</name>
    <dbReference type="NCBI Taxonomy" id="4874"/>
    <lineage>
        <taxon>Eukaryota</taxon>
        <taxon>Fungi</taxon>
        <taxon>Fungi incertae sedis</taxon>
        <taxon>Mucoromycota</taxon>
        <taxon>Glomeromycotina</taxon>
        <taxon>Glomeromycetes</taxon>
        <taxon>Diversisporales</taxon>
        <taxon>Gigasporaceae</taxon>
        <taxon>Gigaspora</taxon>
    </lineage>
</organism>